<name>A0ABS6WN86_9HYPH</name>
<dbReference type="SMART" id="SM00226">
    <property type="entry name" value="LMWPc"/>
    <property type="match status" value="1"/>
</dbReference>
<organism evidence="2 3">
    <name type="scientific">Pseudohoeflea coraliihabitans</name>
    <dbReference type="NCBI Taxonomy" id="2860393"/>
    <lineage>
        <taxon>Bacteria</taxon>
        <taxon>Pseudomonadati</taxon>
        <taxon>Pseudomonadota</taxon>
        <taxon>Alphaproteobacteria</taxon>
        <taxon>Hyphomicrobiales</taxon>
        <taxon>Rhizobiaceae</taxon>
        <taxon>Pseudohoeflea</taxon>
    </lineage>
</organism>
<keyword evidence="3" id="KW-1185">Reference proteome</keyword>
<sequence length="188" mass="20531">MRARKRSWIVSKARSIWISTPPAAFSRLSACCTGAGRGSALTGQASGGPPARPGAILFVCGMNAIRSPMAEVIARATLPRGTYIASAGVRPGKRDPFVDAVLSEIGLDLAERQPQMLEELEDDYFDLIVTLAPEAHHQALERTRSTAVSVEYWPTPDPTVATGTREQILAAYRQVREMIRQRIEDRLA</sequence>
<evidence type="ECO:0000313" key="2">
    <source>
        <dbReference type="EMBL" id="MBW3097429.1"/>
    </source>
</evidence>
<dbReference type="PANTHER" id="PTHR43428:SF1">
    <property type="entry name" value="ARSENATE REDUCTASE"/>
    <property type="match status" value="1"/>
</dbReference>
<dbReference type="InterPro" id="IPR023485">
    <property type="entry name" value="Ptyr_pPase"/>
</dbReference>
<protein>
    <submittedName>
        <fullName evidence="2">Low molecular weight phosphatase family protein</fullName>
    </submittedName>
</protein>
<evidence type="ECO:0000313" key="3">
    <source>
        <dbReference type="Proteomes" id="UP001430804"/>
    </source>
</evidence>
<dbReference type="EMBL" id="JAHWQX010000002">
    <property type="protein sequence ID" value="MBW3097429.1"/>
    <property type="molecule type" value="Genomic_DNA"/>
</dbReference>
<dbReference type="Proteomes" id="UP001430804">
    <property type="component" value="Unassembled WGS sequence"/>
</dbReference>
<dbReference type="Pfam" id="PF01451">
    <property type="entry name" value="LMWPc"/>
    <property type="match status" value="1"/>
</dbReference>
<accession>A0ABS6WN86</accession>
<evidence type="ECO:0000259" key="1">
    <source>
        <dbReference type="SMART" id="SM00226"/>
    </source>
</evidence>
<gene>
    <name evidence="2" type="ORF">KY465_09065</name>
</gene>
<dbReference type="PANTHER" id="PTHR43428">
    <property type="entry name" value="ARSENATE REDUCTASE"/>
    <property type="match status" value="1"/>
</dbReference>
<proteinExistence type="predicted"/>
<feature type="domain" description="Phosphotyrosine protein phosphatase I" evidence="1">
    <location>
        <begin position="54"/>
        <end position="186"/>
    </location>
</feature>
<comment type="caution">
    <text evidence="2">The sequence shown here is derived from an EMBL/GenBank/DDBJ whole genome shotgun (WGS) entry which is preliminary data.</text>
</comment>
<reference evidence="2" key="1">
    <citation type="submission" date="2021-07" db="EMBL/GenBank/DDBJ databases">
        <title>Pseudohoeflea marina sp. nov. a polyhydroxyalcanoate-producing bacterium.</title>
        <authorList>
            <person name="Zheng W."/>
            <person name="Yu S."/>
            <person name="Huang Y."/>
        </authorList>
    </citation>
    <scope>NUCLEOTIDE SEQUENCE</scope>
    <source>
        <strain evidence="2">DP4N28-3</strain>
    </source>
</reference>